<protein>
    <submittedName>
        <fullName evidence="2">Phosphoglycerate mutase</fullName>
    </submittedName>
</protein>
<proteinExistence type="predicted"/>
<dbReference type="AlphaFoldDB" id="A0A914CJ21"/>
<dbReference type="GO" id="GO:0016791">
    <property type="term" value="F:phosphatase activity"/>
    <property type="evidence" value="ECO:0007669"/>
    <property type="project" value="UniProtKB-ARBA"/>
</dbReference>
<evidence type="ECO:0000313" key="1">
    <source>
        <dbReference type="Proteomes" id="UP000887540"/>
    </source>
</evidence>
<name>A0A914CJ21_9BILA</name>
<dbReference type="InterPro" id="IPR029033">
    <property type="entry name" value="His_PPase_superfam"/>
</dbReference>
<evidence type="ECO:0000313" key="2">
    <source>
        <dbReference type="WBParaSite" id="ACRNAN_scaffold113.g11369.t1"/>
    </source>
</evidence>
<dbReference type="CDD" id="cd07067">
    <property type="entry name" value="HP_PGM_like"/>
    <property type="match status" value="1"/>
</dbReference>
<dbReference type="PANTHER" id="PTHR16469:SF27">
    <property type="entry name" value="UBIQUITIN-ASSOCIATED AND SH3 DOMAIN-CONTAINING BA-RELATED"/>
    <property type="match status" value="1"/>
</dbReference>
<dbReference type="WBParaSite" id="ACRNAN_scaffold113.g11369.t1">
    <property type="protein sequence ID" value="ACRNAN_scaffold113.g11369.t1"/>
    <property type="gene ID" value="ACRNAN_scaffold113.g11369"/>
</dbReference>
<dbReference type="InterPro" id="IPR051710">
    <property type="entry name" value="Phosphatase_SH3-domain"/>
</dbReference>
<dbReference type="Gene3D" id="3.40.50.1240">
    <property type="entry name" value="Phosphoglycerate mutase-like"/>
    <property type="match status" value="1"/>
</dbReference>
<dbReference type="Pfam" id="PF00300">
    <property type="entry name" value="His_Phos_1"/>
    <property type="match status" value="1"/>
</dbReference>
<accession>A0A914CJ21</accession>
<dbReference type="SMART" id="SM00855">
    <property type="entry name" value="PGAM"/>
    <property type="match status" value="1"/>
</dbReference>
<dbReference type="PANTHER" id="PTHR16469">
    <property type="entry name" value="UBIQUITIN-ASSOCIATED AND SH3 DOMAIN-CONTAINING BA-RELATED"/>
    <property type="match status" value="1"/>
</dbReference>
<organism evidence="1 2">
    <name type="scientific">Acrobeloides nanus</name>
    <dbReference type="NCBI Taxonomy" id="290746"/>
    <lineage>
        <taxon>Eukaryota</taxon>
        <taxon>Metazoa</taxon>
        <taxon>Ecdysozoa</taxon>
        <taxon>Nematoda</taxon>
        <taxon>Chromadorea</taxon>
        <taxon>Rhabditida</taxon>
        <taxon>Tylenchina</taxon>
        <taxon>Cephalobomorpha</taxon>
        <taxon>Cephaloboidea</taxon>
        <taxon>Cephalobidae</taxon>
        <taxon>Acrobeloides</taxon>
    </lineage>
</organism>
<sequence>MPLKNNVKSSGSGRILYIVRHAEREDNINRHWKKLHPGMKEDNSPLSERGRVQAEELGKRFADIEFDHIFCSPFDRTVETATRIVGNKNIPLKVEPGLAEALYLCENPPGFEDPEKLKKKYPLVDTSYKPVFAPPMPREGYGDDACTPRLRKTLEGILERFNSGVFVFVGHGASIGALHEVLIDKWEYVGQATVSQFEELDNKPGKFKCILSSDASHLSDKSNLRPW</sequence>
<dbReference type="SUPFAM" id="SSF53254">
    <property type="entry name" value="Phosphoglycerate mutase-like"/>
    <property type="match status" value="1"/>
</dbReference>
<reference evidence="2" key="1">
    <citation type="submission" date="2022-11" db="UniProtKB">
        <authorList>
            <consortium name="WormBaseParasite"/>
        </authorList>
    </citation>
    <scope>IDENTIFICATION</scope>
</reference>
<dbReference type="Proteomes" id="UP000887540">
    <property type="component" value="Unplaced"/>
</dbReference>
<dbReference type="InterPro" id="IPR013078">
    <property type="entry name" value="His_Pase_superF_clade-1"/>
</dbReference>
<keyword evidence="1" id="KW-1185">Reference proteome</keyword>